<feature type="transmembrane region" description="Helical" evidence="2">
    <location>
        <begin position="45"/>
        <end position="71"/>
    </location>
</feature>
<evidence type="ECO:0000256" key="2">
    <source>
        <dbReference type="SAM" id="Phobius"/>
    </source>
</evidence>
<evidence type="ECO:0000313" key="3">
    <source>
        <dbReference type="EMBL" id="KWX12423.1"/>
    </source>
</evidence>
<proteinExistence type="predicted"/>
<reference evidence="3 4" key="1">
    <citation type="journal article" date="2015" name="Mol. Biochem. Parasitol.">
        <title>Identification of polymorphic genes for use in assemblage B genotyping assays through comparative genomics of multiple assemblage B Giardia duodenalis isolates.</title>
        <authorList>
            <person name="Wielinga C."/>
            <person name="Thompson R.C."/>
            <person name="Monis P."/>
            <person name="Ryan U."/>
        </authorList>
    </citation>
    <scope>NUCLEOTIDE SEQUENCE [LARGE SCALE GENOMIC DNA]</scope>
    <source>
        <strain evidence="3 4">BAH15c1</strain>
    </source>
</reference>
<dbReference type="AlphaFoldDB" id="A0A132NQL4"/>
<name>A0A132NQL4_GIAIN</name>
<evidence type="ECO:0000256" key="1">
    <source>
        <dbReference type="SAM" id="MobiDB-lite"/>
    </source>
</evidence>
<comment type="caution">
    <text evidence="3">The sequence shown here is derived from an EMBL/GenBank/DDBJ whole genome shotgun (WGS) entry which is preliminary data.</text>
</comment>
<keyword evidence="2" id="KW-1133">Transmembrane helix</keyword>
<dbReference type="EMBL" id="JXTI01000118">
    <property type="protein sequence ID" value="KWX12423.1"/>
    <property type="molecule type" value="Genomic_DNA"/>
</dbReference>
<dbReference type="VEuPathDB" id="GiardiaDB:QR46_3598"/>
<keyword evidence="2" id="KW-0472">Membrane</keyword>
<organism evidence="3 4">
    <name type="scientific">Giardia duodenalis assemblage B</name>
    <dbReference type="NCBI Taxonomy" id="1394984"/>
    <lineage>
        <taxon>Eukaryota</taxon>
        <taxon>Metamonada</taxon>
        <taxon>Diplomonadida</taxon>
        <taxon>Hexamitidae</taxon>
        <taxon>Giardiinae</taxon>
        <taxon>Giardia</taxon>
    </lineage>
</organism>
<keyword evidence="2" id="KW-0812">Transmembrane</keyword>
<dbReference type="Proteomes" id="UP000070089">
    <property type="component" value="Unassembled WGS sequence"/>
</dbReference>
<protein>
    <submittedName>
        <fullName evidence="3">Uncharacterized protein</fullName>
    </submittedName>
</protein>
<accession>A0A132NQL4</accession>
<gene>
    <name evidence="3" type="ORF">QR46_3598</name>
</gene>
<feature type="region of interest" description="Disordered" evidence="1">
    <location>
        <begin position="1"/>
        <end position="36"/>
    </location>
</feature>
<dbReference type="OrthoDB" id="10468138at2759"/>
<sequence length="82" mass="8797">MSSDTSSNPGPTAQTLAVSETRPLTSAPVSQVPKSQKMSPAFRRLLIDLSLQVVVSCFFISMAIVCLYVTIPALHARSYPEG</sequence>
<evidence type="ECO:0000313" key="4">
    <source>
        <dbReference type="Proteomes" id="UP000070089"/>
    </source>
</evidence>